<feature type="region of interest" description="Disordered" evidence="1">
    <location>
        <begin position="223"/>
        <end position="273"/>
    </location>
</feature>
<dbReference type="Proteomes" id="UP000620104">
    <property type="component" value="Unassembled WGS sequence"/>
</dbReference>
<feature type="region of interest" description="Disordered" evidence="1">
    <location>
        <begin position="44"/>
        <end position="69"/>
    </location>
</feature>
<dbReference type="OrthoDB" id="2563191at2759"/>
<accession>A0A8H3TSW8</accession>
<proteinExistence type="predicted"/>
<feature type="compositionally biased region" description="Basic and acidic residues" evidence="1">
    <location>
        <begin position="372"/>
        <end position="382"/>
    </location>
</feature>
<dbReference type="AlphaFoldDB" id="A0A8H3TSW8"/>
<evidence type="ECO:0000313" key="2">
    <source>
        <dbReference type="EMBL" id="GHJ86298.1"/>
    </source>
</evidence>
<feature type="region of interest" description="Disordered" evidence="1">
    <location>
        <begin position="708"/>
        <end position="727"/>
    </location>
</feature>
<feature type="region of interest" description="Disordered" evidence="1">
    <location>
        <begin position="512"/>
        <end position="583"/>
    </location>
</feature>
<evidence type="ECO:0000313" key="3">
    <source>
        <dbReference type="Proteomes" id="UP000620104"/>
    </source>
</evidence>
<name>A0A8H3TSW8_9TREE</name>
<feature type="compositionally biased region" description="Polar residues" evidence="1">
    <location>
        <begin position="423"/>
        <end position="436"/>
    </location>
</feature>
<feature type="region of interest" description="Disordered" evidence="1">
    <location>
        <begin position="362"/>
        <end position="498"/>
    </location>
</feature>
<feature type="region of interest" description="Disordered" evidence="1">
    <location>
        <begin position="629"/>
        <end position="664"/>
    </location>
</feature>
<evidence type="ECO:0000256" key="1">
    <source>
        <dbReference type="SAM" id="MobiDB-lite"/>
    </source>
</evidence>
<feature type="compositionally biased region" description="Low complexity" evidence="1">
    <location>
        <begin position="293"/>
        <end position="313"/>
    </location>
</feature>
<comment type="caution">
    <text evidence="2">The sequence shown here is derived from an EMBL/GenBank/DDBJ whole genome shotgun (WGS) entry which is preliminary data.</text>
</comment>
<dbReference type="EMBL" id="BLZA01000017">
    <property type="protein sequence ID" value="GHJ86298.1"/>
    <property type="molecule type" value="Genomic_DNA"/>
</dbReference>
<organism evidence="2 3">
    <name type="scientific">Naganishia liquefaciens</name>
    <dbReference type="NCBI Taxonomy" id="104408"/>
    <lineage>
        <taxon>Eukaryota</taxon>
        <taxon>Fungi</taxon>
        <taxon>Dikarya</taxon>
        <taxon>Basidiomycota</taxon>
        <taxon>Agaricomycotina</taxon>
        <taxon>Tremellomycetes</taxon>
        <taxon>Filobasidiales</taxon>
        <taxon>Filobasidiaceae</taxon>
        <taxon>Naganishia</taxon>
    </lineage>
</organism>
<feature type="compositionally biased region" description="Acidic residues" evidence="1">
    <location>
        <begin position="790"/>
        <end position="799"/>
    </location>
</feature>
<protein>
    <submittedName>
        <fullName evidence="2">Uncharacterized protein</fullName>
    </submittedName>
</protein>
<reference evidence="2" key="1">
    <citation type="submission" date="2020-07" db="EMBL/GenBank/DDBJ databases">
        <title>Draft Genome Sequence of a Deep-Sea Yeast, Naganishia (Cryptococcus) liquefaciens strain N6.</title>
        <authorList>
            <person name="Han Y.W."/>
            <person name="Kajitani R."/>
            <person name="Morimoto H."/>
            <person name="Parhat M."/>
            <person name="Tsubouchi H."/>
            <person name="Bakenova O."/>
            <person name="Ogata M."/>
            <person name="Argunhan B."/>
            <person name="Aoki R."/>
            <person name="Kajiwara S."/>
            <person name="Itoh T."/>
            <person name="Iwasaki H."/>
        </authorList>
    </citation>
    <scope>NUCLEOTIDE SEQUENCE</scope>
    <source>
        <strain evidence="2">N6</strain>
    </source>
</reference>
<gene>
    <name evidence="2" type="ORF">NliqN6_2700</name>
</gene>
<feature type="compositionally biased region" description="Polar residues" evidence="1">
    <location>
        <begin position="489"/>
        <end position="498"/>
    </location>
</feature>
<sequence length="831" mass="87876">MPPQPVHCRCANIQFPSTQDTHVSRHELTIRYPRLVIWQLDDEASTETEAGDTTRSASGRPSEGGAVERERTGIVKCAVCGEQVGTFVGEVVRAGKENSNTSKPAETSSPLLGLIIPAEPSTFGAPSRPPSPLPPPAYLPPLPDPFFLPPPFTPAHEFFHSLARQAAQHVTESRTRAEEEIAAFVRRKRDDVEREEALTRGGVEHLWRAFERAERTRAAAAGRLGELGHEGRRPGLAASPAGGRKTSFGGVGVRSPDVVSPTGEPSFGGAGSLLGASLSTHGFMAQRPRDSLTTTTTTTTTPTAAAAAAARATSPRQPSAHAKPSFEQNSITMPYQQRKSGIDLDVAASLRVSNMADLYASPATAGGASMHNRPDTRDRRYYDPGADVEDAKAITAERSPSAGKRAKIERVGGQGDIELQPFAESSQVSAASSYQGSPGAVIGQSRSVRGREGDEEEQLRTPRGRAVKPLTDSISPAQLGVPAAGTKAGTGSDSSPATVKSLEKQAVDLAPVGKRVTFEEPAATNRGGPERVAEEQDEEDTPDKAEDAVFDFEEHDTPVDPPEIGIAAQPPVPLEGSTPDADKVEAMRRNTELVENKLIDMMAADAPSHRAAWRNNKDQLWQAIGRYPSRPFSSGAARRAHSGSDVRAGTDGDGGETPSWGTTLLGTSAPIQIQQPAKSTVKYALERKTSLVERPGVLVPALKSAMRAPTTGGSVAARRGSSTSRPVDLPADVVAHDAHNDSGSNTSSDVRRHASVGHAAPEKGNVLVGSVNPAFSLGTSFSMDPGPTLEMDDDDDTDDVPGGLNFVPPHRQTSQDRDPDGMGEAGWRSLA</sequence>
<feature type="region of interest" description="Disordered" evidence="1">
    <location>
        <begin position="736"/>
        <end position="831"/>
    </location>
</feature>
<feature type="region of interest" description="Disordered" evidence="1">
    <location>
        <begin position="286"/>
        <end position="331"/>
    </location>
</feature>
<keyword evidence="3" id="KW-1185">Reference proteome</keyword>